<name>A0ACB9N803_9MYRT</name>
<dbReference type="Proteomes" id="UP001057402">
    <property type="component" value="Chromosome 8"/>
</dbReference>
<evidence type="ECO:0000313" key="1">
    <source>
        <dbReference type="EMBL" id="KAI4331231.1"/>
    </source>
</evidence>
<protein>
    <submittedName>
        <fullName evidence="1">Uncharacterized protein</fullName>
    </submittedName>
</protein>
<comment type="caution">
    <text evidence="1">The sequence shown here is derived from an EMBL/GenBank/DDBJ whole genome shotgun (WGS) entry which is preliminary data.</text>
</comment>
<dbReference type="EMBL" id="CM042887">
    <property type="protein sequence ID" value="KAI4331231.1"/>
    <property type="molecule type" value="Genomic_DNA"/>
</dbReference>
<evidence type="ECO:0000313" key="2">
    <source>
        <dbReference type="Proteomes" id="UP001057402"/>
    </source>
</evidence>
<proteinExistence type="predicted"/>
<accession>A0ACB9N803</accession>
<organism evidence="1 2">
    <name type="scientific">Melastoma candidum</name>
    <dbReference type="NCBI Taxonomy" id="119954"/>
    <lineage>
        <taxon>Eukaryota</taxon>
        <taxon>Viridiplantae</taxon>
        <taxon>Streptophyta</taxon>
        <taxon>Embryophyta</taxon>
        <taxon>Tracheophyta</taxon>
        <taxon>Spermatophyta</taxon>
        <taxon>Magnoliopsida</taxon>
        <taxon>eudicotyledons</taxon>
        <taxon>Gunneridae</taxon>
        <taxon>Pentapetalae</taxon>
        <taxon>rosids</taxon>
        <taxon>malvids</taxon>
        <taxon>Myrtales</taxon>
        <taxon>Melastomataceae</taxon>
        <taxon>Melastomatoideae</taxon>
        <taxon>Melastomateae</taxon>
        <taxon>Melastoma</taxon>
    </lineage>
</organism>
<sequence>MRRRRAASDDEEDRVATDGGPREDEGERDRVKRVVRVQSDESEGEGAAPEYDEDEDEEEDYYLEEDYGEGEVGYHEDGVEVVDSRPLAVHNDRVIDEGSTGNVEGSAREEAGGLSAVKDVAGEWGQDRGEEEEEENPMGKKENEPFAVPTAGHLSVFLCHFKWGVDGFLTLSNLVGNPRTFGGRKLWESKDNRKWGHDKYEEMTIQERRNDERRRGKEFYRGRGRNRAMDRDYLGGYGAKSYDNNQNIAIINTKNQNHVARSVRGKEPRRKSAEESSQENAGQSVISSTNKESDAAPARMQTFASSLNSASPPFYPSSSSSKDGSSAQRKDVQLGAASQINRCTVVDDSISASANSYGVVDADFPTDSSKLSGALVPKGKSTNQGSRRDSVIYGGPPVLGSGGNAGGDQNFPGTPAFLPVMQFGRQHPGGLGLPAVGMAFPGYVAQPQLGMGNSKMTWLPVLTGGAGD</sequence>
<keyword evidence="2" id="KW-1185">Reference proteome</keyword>
<reference evidence="2" key="1">
    <citation type="journal article" date="2023" name="Front. Plant Sci.">
        <title>Chromosomal-level genome assembly of Melastoma candidum provides insights into trichome evolution.</title>
        <authorList>
            <person name="Zhong Y."/>
            <person name="Wu W."/>
            <person name="Sun C."/>
            <person name="Zou P."/>
            <person name="Liu Y."/>
            <person name="Dai S."/>
            <person name="Zhou R."/>
        </authorList>
    </citation>
    <scope>NUCLEOTIDE SEQUENCE [LARGE SCALE GENOMIC DNA]</scope>
</reference>
<gene>
    <name evidence="1" type="ORF">MLD38_029436</name>
</gene>